<dbReference type="RefSeq" id="WP_265048676.1">
    <property type="nucleotide sequence ID" value="NZ_CP100390.1"/>
</dbReference>
<keyword evidence="1" id="KW-1133">Transmembrane helix</keyword>
<gene>
    <name evidence="2" type="ORF">NKI27_05460</name>
</gene>
<evidence type="ECO:0000256" key="1">
    <source>
        <dbReference type="SAM" id="Phobius"/>
    </source>
</evidence>
<proteinExistence type="predicted"/>
<reference evidence="2" key="1">
    <citation type="submission" date="2022-06" db="EMBL/GenBank/DDBJ databases">
        <title>Alkalimarinus sp. nov., isolated from gut of a Alitta virens.</title>
        <authorList>
            <person name="Yang A.I."/>
            <person name="Shin N.-R."/>
        </authorList>
    </citation>
    <scope>NUCLEOTIDE SEQUENCE</scope>
    <source>
        <strain evidence="2">A2M4</strain>
    </source>
</reference>
<feature type="transmembrane region" description="Helical" evidence="1">
    <location>
        <begin position="69"/>
        <end position="90"/>
    </location>
</feature>
<organism evidence="2 3">
    <name type="scientific">Alkalimarinus alittae</name>
    <dbReference type="NCBI Taxonomy" id="2961619"/>
    <lineage>
        <taxon>Bacteria</taxon>
        <taxon>Pseudomonadati</taxon>
        <taxon>Pseudomonadota</taxon>
        <taxon>Gammaproteobacteria</taxon>
        <taxon>Alteromonadales</taxon>
        <taxon>Alteromonadaceae</taxon>
        <taxon>Alkalimarinus</taxon>
    </lineage>
</organism>
<keyword evidence="3" id="KW-1185">Reference proteome</keyword>
<evidence type="ECO:0000313" key="2">
    <source>
        <dbReference type="EMBL" id="UZE97196.1"/>
    </source>
</evidence>
<name>A0ABY6N4Z6_9ALTE</name>
<protein>
    <submittedName>
        <fullName evidence="2">Uncharacterized protein</fullName>
    </submittedName>
</protein>
<keyword evidence="1" id="KW-0812">Transmembrane</keyword>
<dbReference type="EMBL" id="CP100390">
    <property type="protein sequence ID" value="UZE97196.1"/>
    <property type="molecule type" value="Genomic_DNA"/>
</dbReference>
<keyword evidence="1" id="KW-0472">Membrane</keyword>
<feature type="transmembrane region" description="Helical" evidence="1">
    <location>
        <begin position="120"/>
        <end position="139"/>
    </location>
</feature>
<dbReference type="Proteomes" id="UP001163739">
    <property type="component" value="Chromosome"/>
</dbReference>
<sequence>MSDELDEKDLNMKFGQIMAAQNHIKMNQALIIDLIENGESELEFSAKFDSPKNLLDDEEKADKDYFDSFLFIFEVISALFAIPLAVNFFVHGVTSRHFTTNVYEVPKSLYSKISRLESGLSTLIGLNFMLVVVVLFGVFS</sequence>
<evidence type="ECO:0000313" key="3">
    <source>
        <dbReference type="Proteomes" id="UP001163739"/>
    </source>
</evidence>
<accession>A0ABY6N4Z6</accession>